<evidence type="ECO:0000256" key="1">
    <source>
        <dbReference type="SAM" id="MobiDB-lite"/>
    </source>
</evidence>
<dbReference type="InterPro" id="IPR006357">
    <property type="entry name" value="HAD-SF_hydro_IIA"/>
</dbReference>
<dbReference type="SUPFAM" id="SSF56784">
    <property type="entry name" value="HAD-like"/>
    <property type="match status" value="1"/>
</dbReference>
<feature type="region of interest" description="Disordered" evidence="1">
    <location>
        <begin position="342"/>
        <end position="394"/>
    </location>
</feature>
<comment type="caution">
    <text evidence="2">The sequence shown here is derived from an EMBL/GenBank/DDBJ whole genome shotgun (WGS) entry which is preliminary data.</text>
</comment>
<feature type="compositionally biased region" description="Polar residues" evidence="1">
    <location>
        <begin position="384"/>
        <end position="394"/>
    </location>
</feature>
<dbReference type="RefSeq" id="WP_253860196.1">
    <property type="nucleotide sequence ID" value="NZ_AUBJ02000001.1"/>
</dbReference>
<dbReference type="InterPro" id="IPR036412">
    <property type="entry name" value="HAD-like_sf"/>
</dbReference>
<evidence type="ECO:0000313" key="2">
    <source>
        <dbReference type="EMBL" id="MCP2331579.1"/>
    </source>
</evidence>
<gene>
    <name evidence="2" type="ORF">G443_001849</name>
</gene>
<dbReference type="PANTHER" id="PTHR19288">
    <property type="entry name" value="4-NITROPHENYLPHOSPHATASE-RELATED"/>
    <property type="match status" value="1"/>
</dbReference>
<dbReference type="EMBL" id="AUBJ02000001">
    <property type="protein sequence ID" value="MCP2331579.1"/>
    <property type="molecule type" value="Genomic_DNA"/>
</dbReference>
<dbReference type="Gene3D" id="3.40.50.1000">
    <property type="entry name" value="HAD superfamily/HAD-like"/>
    <property type="match status" value="2"/>
</dbReference>
<dbReference type="InterPro" id="IPR023214">
    <property type="entry name" value="HAD_sf"/>
</dbReference>
<accession>A0ABT1JH06</accession>
<dbReference type="Proteomes" id="UP000791080">
    <property type="component" value="Unassembled WGS sequence"/>
</dbReference>
<reference evidence="2 3" key="1">
    <citation type="submission" date="2013-07" db="EMBL/GenBank/DDBJ databases">
        <authorList>
            <consortium name="DOE Joint Genome Institute"/>
            <person name="Reeve W."/>
            <person name="Huntemann M."/>
            <person name="Han J."/>
            <person name="Chen A."/>
            <person name="Kyrpides N."/>
            <person name="Mavromatis K."/>
            <person name="Markowitz V."/>
            <person name="Palaniappan K."/>
            <person name="Ivanova N."/>
            <person name="Schaumberg A."/>
            <person name="Pati A."/>
            <person name="Liolios K."/>
            <person name="Nordberg H.P."/>
            <person name="Cantor M.N."/>
            <person name="Hua S.X."/>
            <person name="Woyke T."/>
        </authorList>
    </citation>
    <scope>NUCLEOTIDE SEQUENCE [LARGE SCALE GENOMIC DNA]</scope>
    <source>
        <strain evidence="2 3">DSM 43889</strain>
    </source>
</reference>
<keyword evidence="3" id="KW-1185">Reference proteome</keyword>
<organism evidence="2 3">
    <name type="scientific">Actinoalloteichus caeruleus DSM 43889</name>
    <dbReference type="NCBI Taxonomy" id="1120930"/>
    <lineage>
        <taxon>Bacteria</taxon>
        <taxon>Bacillati</taxon>
        <taxon>Actinomycetota</taxon>
        <taxon>Actinomycetes</taxon>
        <taxon>Pseudonocardiales</taxon>
        <taxon>Pseudonocardiaceae</taxon>
        <taxon>Actinoalloteichus</taxon>
        <taxon>Actinoalloteichus cyanogriseus</taxon>
    </lineage>
</organism>
<dbReference type="NCBIfam" id="TIGR01460">
    <property type="entry name" value="HAD-SF-IIA"/>
    <property type="match status" value="1"/>
</dbReference>
<dbReference type="PANTHER" id="PTHR19288:SF95">
    <property type="entry name" value="D-GLYCEROL 3-PHOSPHATE PHOSPHATASE"/>
    <property type="match status" value="1"/>
</dbReference>
<dbReference type="Pfam" id="PF13242">
    <property type="entry name" value="Hydrolase_like"/>
    <property type="match status" value="1"/>
</dbReference>
<name>A0ABT1JH06_ACTCY</name>
<evidence type="ECO:0000313" key="3">
    <source>
        <dbReference type="Proteomes" id="UP000791080"/>
    </source>
</evidence>
<protein>
    <submittedName>
        <fullName evidence="2">Haloacid Dehalogenase Superfamily Class (Subfamily) IIA</fullName>
    </submittedName>
</protein>
<proteinExistence type="predicted"/>
<sequence>MTEAGDPGPDYLDRYDALLLDLDGTVYQGREAVPGAVDALRAASARGTRFRYVTNNAARPPEAVAEHLVELGFAAAPAEVSTSAQAGASVLAERLAPGSTVAVVGTEALRAEVSAVGLRPVRAGELDDPGSAVAVVQGHSPETGWRDLAAACRVIRGGGLWVACNLDPTVPTDVGQLPGNGSMVAALRTATGAEPLVAGKPRRPLFDQAVRGAGFRRPLVVGDRLDTDIAGARNAGLASLLVLSGVCTGRDLLACVEEERPDHVAWDLAALHAPHAHGALPRGESPVDADGPAGAWVVERSAEPGAEGRLVVRHAGGAHAPSSLGLLLALCAAWWPVGGTRARWWPSTTPRRPRCGRSASPWSGTEPARAGSPLDRADGCAPGTSGSSASEEIR</sequence>
<reference evidence="2 3" key="2">
    <citation type="submission" date="2022-06" db="EMBL/GenBank/DDBJ databases">
        <title>Genomic Encyclopedia of Type Strains, Phase I: the one thousand microbial genomes (KMG-I) project.</title>
        <authorList>
            <person name="Kyrpides N."/>
        </authorList>
    </citation>
    <scope>NUCLEOTIDE SEQUENCE [LARGE SCALE GENOMIC DNA]</scope>
    <source>
        <strain evidence="2 3">DSM 43889</strain>
    </source>
</reference>
<dbReference type="Pfam" id="PF13344">
    <property type="entry name" value="Hydrolase_6"/>
    <property type="match status" value="1"/>
</dbReference>